<organism evidence="3 4">
    <name type="scientific">Tsuneonella aeria</name>
    <dbReference type="NCBI Taxonomy" id="1837929"/>
    <lineage>
        <taxon>Bacteria</taxon>
        <taxon>Pseudomonadati</taxon>
        <taxon>Pseudomonadota</taxon>
        <taxon>Alphaproteobacteria</taxon>
        <taxon>Sphingomonadales</taxon>
        <taxon>Erythrobacteraceae</taxon>
        <taxon>Tsuneonella</taxon>
    </lineage>
</organism>
<feature type="domain" description="Lon N-terminal" evidence="2">
    <location>
        <begin position="44"/>
        <end position="230"/>
    </location>
</feature>
<dbReference type="Proteomes" id="UP000439522">
    <property type="component" value="Unassembled WGS sequence"/>
</dbReference>
<dbReference type="SUPFAM" id="SSF88697">
    <property type="entry name" value="PUA domain-like"/>
    <property type="match status" value="1"/>
</dbReference>
<keyword evidence="4" id="KW-1185">Reference proteome</keyword>
<dbReference type="GO" id="GO:0006508">
    <property type="term" value="P:proteolysis"/>
    <property type="evidence" value="ECO:0007669"/>
    <property type="project" value="UniProtKB-KW"/>
</dbReference>
<reference evidence="3 4" key="1">
    <citation type="submission" date="2019-12" db="EMBL/GenBank/DDBJ databases">
        <title>Genomic-based taxomic classification of the family Erythrobacteraceae.</title>
        <authorList>
            <person name="Xu L."/>
        </authorList>
    </citation>
    <scope>NUCLEOTIDE SEQUENCE [LARGE SCALE GENOMIC DNA]</scope>
    <source>
        <strain evidence="3 4">100921-2</strain>
    </source>
</reference>
<dbReference type="PROSITE" id="PS51787">
    <property type="entry name" value="LON_N"/>
    <property type="match status" value="1"/>
</dbReference>
<dbReference type="SMART" id="SM00464">
    <property type="entry name" value="LON"/>
    <property type="match status" value="1"/>
</dbReference>
<evidence type="ECO:0000256" key="1">
    <source>
        <dbReference type="SAM" id="MobiDB-lite"/>
    </source>
</evidence>
<dbReference type="PANTHER" id="PTHR46732:SF8">
    <property type="entry name" value="ATP-DEPENDENT PROTEASE LA (LON) DOMAIN PROTEIN"/>
    <property type="match status" value="1"/>
</dbReference>
<dbReference type="AlphaFoldDB" id="A0A6I4TGL1"/>
<keyword evidence="3" id="KW-0645">Protease</keyword>
<dbReference type="InterPro" id="IPR015947">
    <property type="entry name" value="PUA-like_sf"/>
</dbReference>
<dbReference type="Pfam" id="PF02190">
    <property type="entry name" value="LON_substr_bdg"/>
    <property type="match status" value="1"/>
</dbReference>
<dbReference type="InterPro" id="IPR003111">
    <property type="entry name" value="Lon_prtase_N"/>
</dbReference>
<name>A0A6I4TGL1_9SPHN</name>
<feature type="region of interest" description="Disordered" evidence="1">
    <location>
        <begin position="1"/>
        <end position="28"/>
    </location>
</feature>
<proteinExistence type="predicted"/>
<accession>A0A6I4TGL1</accession>
<dbReference type="EMBL" id="WTZA01000001">
    <property type="protein sequence ID" value="MXO75255.1"/>
    <property type="molecule type" value="Genomic_DNA"/>
</dbReference>
<dbReference type="Gene3D" id="2.30.130.40">
    <property type="entry name" value="LON domain-like"/>
    <property type="match status" value="1"/>
</dbReference>
<dbReference type="GO" id="GO:0008233">
    <property type="term" value="F:peptidase activity"/>
    <property type="evidence" value="ECO:0007669"/>
    <property type="project" value="UniProtKB-KW"/>
</dbReference>
<gene>
    <name evidence="3" type="ORF">GRI40_08510</name>
</gene>
<dbReference type="OrthoDB" id="9806457at2"/>
<dbReference type="PANTHER" id="PTHR46732">
    <property type="entry name" value="ATP-DEPENDENT PROTEASE LA (LON) DOMAIN PROTEIN"/>
    <property type="match status" value="1"/>
</dbReference>
<comment type="caution">
    <text evidence="3">The sequence shown here is derived from an EMBL/GenBank/DDBJ whole genome shotgun (WGS) entry which is preliminary data.</text>
</comment>
<dbReference type="InterPro" id="IPR046336">
    <property type="entry name" value="Lon_prtase_N_sf"/>
</dbReference>
<evidence type="ECO:0000313" key="4">
    <source>
        <dbReference type="Proteomes" id="UP000439522"/>
    </source>
</evidence>
<feature type="compositionally biased region" description="Basic residues" evidence="1">
    <location>
        <begin position="1"/>
        <end position="18"/>
    </location>
</feature>
<sequence>MERWRRTRAPRPHVRGGRPGRPVGRGHPAQAFDRAVRLIVATRLSIFPLPGAVLFPGLQLPLHIFEPRYRALVGDALARDRRIAMIQPQGAGPDAPLFDVGCVGKIEEVEALDDGRYNIVLTGEARFRVVRELEVTTAFRQVEGELLPDDESAALSSVERAAFEQEARAFADMQGYLVDWDSVARLDDRTLIDGVSQIAPFDTAAKQALLEAPTLSTRCELLIQLMQFFGHGDPEEGRVTLQ</sequence>
<evidence type="ECO:0000313" key="3">
    <source>
        <dbReference type="EMBL" id="MXO75255.1"/>
    </source>
</evidence>
<evidence type="ECO:0000259" key="2">
    <source>
        <dbReference type="PROSITE" id="PS51787"/>
    </source>
</evidence>
<protein>
    <submittedName>
        <fullName evidence="3">ATP-dependent protease</fullName>
    </submittedName>
</protein>
<keyword evidence="3" id="KW-0378">Hydrolase</keyword>